<dbReference type="AlphaFoldDB" id="A0A1F5YU25"/>
<evidence type="ECO:0000256" key="1">
    <source>
        <dbReference type="SAM" id="Phobius"/>
    </source>
</evidence>
<proteinExistence type="predicted"/>
<dbReference type="Proteomes" id="UP000179129">
    <property type="component" value="Unassembled WGS sequence"/>
</dbReference>
<feature type="transmembrane region" description="Helical" evidence="1">
    <location>
        <begin position="470"/>
        <end position="491"/>
    </location>
</feature>
<evidence type="ECO:0000313" key="2">
    <source>
        <dbReference type="EMBL" id="OGG03718.1"/>
    </source>
</evidence>
<feature type="transmembrane region" description="Helical" evidence="1">
    <location>
        <begin position="164"/>
        <end position="193"/>
    </location>
</feature>
<feature type="transmembrane region" description="Helical" evidence="1">
    <location>
        <begin position="20"/>
        <end position="38"/>
    </location>
</feature>
<keyword evidence="1" id="KW-1133">Transmembrane helix</keyword>
<dbReference type="STRING" id="1817867.A3F83_00810"/>
<accession>A0A1F5YU25</accession>
<evidence type="ECO:0000313" key="3">
    <source>
        <dbReference type="Proteomes" id="UP000179129"/>
    </source>
</evidence>
<keyword evidence="1" id="KW-0472">Membrane</keyword>
<reference evidence="2 3" key="1">
    <citation type="journal article" date="2016" name="Nat. Commun.">
        <title>Thousands of microbial genomes shed light on interconnected biogeochemical processes in an aquifer system.</title>
        <authorList>
            <person name="Anantharaman K."/>
            <person name="Brown C.T."/>
            <person name="Hug L.A."/>
            <person name="Sharon I."/>
            <person name="Castelle C.J."/>
            <person name="Probst A.J."/>
            <person name="Thomas B.C."/>
            <person name="Singh A."/>
            <person name="Wilkins M.J."/>
            <person name="Karaoz U."/>
            <person name="Brodie E.L."/>
            <person name="Williams K.H."/>
            <person name="Hubbard S.S."/>
            <person name="Banfield J.F."/>
        </authorList>
    </citation>
    <scope>NUCLEOTIDE SEQUENCE [LARGE SCALE GENOMIC DNA]</scope>
</reference>
<feature type="transmembrane region" description="Helical" evidence="1">
    <location>
        <begin position="205"/>
        <end position="229"/>
    </location>
</feature>
<dbReference type="EMBL" id="MFIX01000131">
    <property type="protein sequence ID" value="OGG03718.1"/>
    <property type="molecule type" value="Genomic_DNA"/>
</dbReference>
<feature type="transmembrane region" description="Helical" evidence="1">
    <location>
        <begin position="241"/>
        <end position="266"/>
    </location>
</feature>
<dbReference type="Pfam" id="PF12679">
    <property type="entry name" value="ABC2_membrane_2"/>
    <property type="match status" value="1"/>
</dbReference>
<protein>
    <recommendedName>
        <fullName evidence="4">ABC transporter permease</fullName>
    </recommendedName>
</protein>
<feature type="transmembrane region" description="Helical" evidence="1">
    <location>
        <begin position="122"/>
        <end position="143"/>
    </location>
</feature>
<keyword evidence="1" id="KW-0812">Transmembrane</keyword>
<dbReference type="PANTHER" id="PTHR43471:SF14">
    <property type="entry name" value="ABC-2 TYPE TRANSPORT SYSTEM PERMEASE PROTEIN"/>
    <property type="match status" value="1"/>
</dbReference>
<name>A0A1F5YU25_9BACT</name>
<organism evidence="2 3">
    <name type="scientific">Candidatus Glassbacteria bacterium RIFCSPLOWO2_12_FULL_58_11</name>
    <dbReference type="NCBI Taxonomy" id="1817867"/>
    <lineage>
        <taxon>Bacteria</taxon>
        <taxon>Candidatus Glassiibacteriota</taxon>
    </lineage>
</organism>
<dbReference type="GO" id="GO:0140359">
    <property type="term" value="F:ABC-type transporter activity"/>
    <property type="evidence" value="ECO:0007669"/>
    <property type="project" value="InterPro"/>
</dbReference>
<dbReference type="PANTHER" id="PTHR43471">
    <property type="entry name" value="ABC TRANSPORTER PERMEASE"/>
    <property type="match status" value="1"/>
</dbReference>
<dbReference type="GO" id="GO:0005886">
    <property type="term" value="C:plasma membrane"/>
    <property type="evidence" value="ECO:0007669"/>
    <property type="project" value="UniProtKB-SubCell"/>
</dbReference>
<gene>
    <name evidence="2" type="ORF">A3F83_00810</name>
</gene>
<sequence>MIKALVLKEIQESINNYRFLIALLLCVLLIPLGTFVSIKDYEQRLANYHQSMQLYHERSQGNIRLGFSAKGFRPPAELSFLATGLEERMPTLVNTYSSGNYWFDYENEMTSPITLLFGKLDLLFIVGCVLSILALIFTFNSVSGEKERGTLRLLISNSVMRAQLYAAKVAGNFIVFAVPFMLALLVSMIIVILSSSLNMFSAYVFPPFAVFVLLSLLFILAMINLGMLISSLTHSSMTSMVALLLVWIVLVLVVPKASPMLAQALFPVKTSQVVNMEKEAVRSDLNKELDEQRAELLEKVASSYGITDENDLFAPLFENREGINGQTMEQAREQYNSQSQIIEDGYEKMISDALKKIDDAYESKKQVQASLAANLSRVSPVSCFTYLISELAGTGLLELKNFLDSARRYQQYVKETIYDKYIEKRYVSKSGNIWNMASKADDNWDPNKVSIPDLTNYQRVTATDVLSARWVDVLLLALYPLVFFYVGLTAFNRYDVR</sequence>
<comment type="caution">
    <text evidence="2">The sequence shown here is derived from an EMBL/GenBank/DDBJ whole genome shotgun (WGS) entry which is preliminary data.</text>
</comment>
<evidence type="ECO:0008006" key="4">
    <source>
        <dbReference type="Google" id="ProtNLM"/>
    </source>
</evidence>